<name>A0ABX1GE22_9GAMM</name>
<proteinExistence type="predicted"/>
<evidence type="ECO:0000256" key="1">
    <source>
        <dbReference type="SAM" id="Coils"/>
    </source>
</evidence>
<protein>
    <submittedName>
        <fullName evidence="2">Uncharacterized protein</fullName>
    </submittedName>
</protein>
<dbReference type="Proteomes" id="UP000765845">
    <property type="component" value="Unassembled WGS sequence"/>
</dbReference>
<sequence length="88" mass="10389">MNTTDTTLRRIERKWDTQALQQLRETAAALYDELEDTKRRLAWAEEEAEMCRQERDMLHDTINDAEFSTHRRVGLTPSGEMVVVKLEH</sequence>
<reference evidence="2 3" key="1">
    <citation type="submission" date="2020-04" db="EMBL/GenBank/DDBJ databases">
        <authorList>
            <person name="Yoon J."/>
        </authorList>
    </citation>
    <scope>NUCLEOTIDE SEQUENCE [LARGE SCALE GENOMIC DNA]</scope>
    <source>
        <strain evidence="2 3">KMU-166</strain>
    </source>
</reference>
<accession>A0ABX1GE22</accession>
<dbReference type="EMBL" id="JAAWWK010000002">
    <property type="protein sequence ID" value="NKI17406.1"/>
    <property type="molecule type" value="Genomic_DNA"/>
</dbReference>
<gene>
    <name evidence="2" type="ORF">HCU74_08250</name>
</gene>
<organism evidence="2 3">
    <name type="scientific">Spongiibacter thalassae</name>
    <dbReference type="NCBI Taxonomy" id="2721624"/>
    <lineage>
        <taxon>Bacteria</taxon>
        <taxon>Pseudomonadati</taxon>
        <taxon>Pseudomonadota</taxon>
        <taxon>Gammaproteobacteria</taxon>
        <taxon>Cellvibrionales</taxon>
        <taxon>Spongiibacteraceae</taxon>
        <taxon>Spongiibacter</taxon>
    </lineage>
</organism>
<comment type="caution">
    <text evidence="2">The sequence shown here is derived from an EMBL/GenBank/DDBJ whole genome shotgun (WGS) entry which is preliminary data.</text>
</comment>
<keyword evidence="1" id="KW-0175">Coiled coil</keyword>
<evidence type="ECO:0000313" key="2">
    <source>
        <dbReference type="EMBL" id="NKI17406.1"/>
    </source>
</evidence>
<feature type="coiled-coil region" evidence="1">
    <location>
        <begin position="20"/>
        <end position="54"/>
    </location>
</feature>
<keyword evidence="3" id="KW-1185">Reference proteome</keyword>
<dbReference type="RefSeq" id="WP_168449905.1">
    <property type="nucleotide sequence ID" value="NZ_JAAWWK010000002.1"/>
</dbReference>
<evidence type="ECO:0000313" key="3">
    <source>
        <dbReference type="Proteomes" id="UP000765845"/>
    </source>
</evidence>